<evidence type="ECO:0000313" key="4">
    <source>
        <dbReference type="Proteomes" id="UP000645462"/>
    </source>
</evidence>
<keyword evidence="4" id="KW-1185">Reference proteome</keyword>
<keyword evidence="2" id="KW-0732">Signal</keyword>
<dbReference type="Gene3D" id="3.40.190.10">
    <property type="entry name" value="Periplasmic binding protein-like II"/>
    <property type="match status" value="1"/>
</dbReference>
<reference evidence="4" key="1">
    <citation type="journal article" date="2019" name="Int. J. Syst. Evol. Microbiol.">
        <title>The Global Catalogue of Microorganisms (GCM) 10K type strain sequencing project: providing services to taxonomists for standard genome sequencing and annotation.</title>
        <authorList>
            <consortium name="The Broad Institute Genomics Platform"/>
            <consortium name="The Broad Institute Genome Sequencing Center for Infectious Disease"/>
            <person name="Wu L."/>
            <person name="Ma J."/>
        </authorList>
    </citation>
    <scope>NUCLEOTIDE SEQUENCE [LARGE SCALE GENOMIC DNA]</scope>
    <source>
        <strain evidence="4">CGMCC 1.12478</strain>
    </source>
</reference>
<dbReference type="SUPFAM" id="SSF53850">
    <property type="entry name" value="Periplasmic binding protein-like II"/>
    <property type="match status" value="1"/>
</dbReference>
<dbReference type="Proteomes" id="UP000645462">
    <property type="component" value="Unassembled WGS sequence"/>
</dbReference>
<evidence type="ECO:0008006" key="5">
    <source>
        <dbReference type="Google" id="ProtNLM"/>
    </source>
</evidence>
<evidence type="ECO:0000256" key="2">
    <source>
        <dbReference type="SAM" id="SignalP"/>
    </source>
</evidence>
<dbReference type="EMBL" id="BMFC01000028">
    <property type="protein sequence ID" value="GGC23612.1"/>
    <property type="molecule type" value="Genomic_DNA"/>
</dbReference>
<dbReference type="RefSeq" id="WP_188484362.1">
    <property type="nucleotide sequence ID" value="NZ_BMFC01000028.1"/>
</dbReference>
<gene>
    <name evidence="3" type="ORF">GCM10011363_45150</name>
</gene>
<dbReference type="InterPro" id="IPR042100">
    <property type="entry name" value="Bug_dom1"/>
</dbReference>
<name>A0ABQ1LFZ8_9RHOB</name>
<dbReference type="PANTHER" id="PTHR42928:SF5">
    <property type="entry name" value="BLR1237 PROTEIN"/>
    <property type="match status" value="1"/>
</dbReference>
<proteinExistence type="inferred from homology"/>
<feature type="signal peptide" evidence="2">
    <location>
        <begin position="1"/>
        <end position="22"/>
    </location>
</feature>
<dbReference type="Gene3D" id="3.40.190.150">
    <property type="entry name" value="Bordetella uptake gene, domain 1"/>
    <property type="match status" value="1"/>
</dbReference>
<dbReference type="Pfam" id="PF03401">
    <property type="entry name" value="TctC"/>
    <property type="match status" value="1"/>
</dbReference>
<comment type="caution">
    <text evidence="3">The sequence shown here is derived from an EMBL/GenBank/DDBJ whole genome shotgun (WGS) entry which is preliminary data.</text>
</comment>
<sequence length="321" mass="34347">MKFVTSMLTTSVFALSSVAAFAQSDYPTRQIELMVGFSAGGNLDILARQAEPFLEKHMGGADIVVINRPGAGGALMQTQLAGAEPDGYTLGLLSMPGVVTVLFGGDVDYEIDDFEYSGTFTFEPHSIMVGTDTPYETPEDLVAAARENPGTITIGGAGIGSAAHLAVKVLERAADVEFAFIPSPGSAEMQNQVMGGHIEGGVTTISSSYTRHQENQARVIGTLSSERTTVAPEIATFGEAGYEVEWGALRGIAAPKGTPQEVMDKITEAVRLTMEDPEFQEIAAQNNMLLTFMDGAQFEASVRKIHSDLEEIWADEPWIEQ</sequence>
<dbReference type="CDD" id="cd07012">
    <property type="entry name" value="PBP2_Bug_TTT"/>
    <property type="match status" value="1"/>
</dbReference>
<evidence type="ECO:0000313" key="3">
    <source>
        <dbReference type="EMBL" id="GGC23612.1"/>
    </source>
</evidence>
<comment type="similarity">
    <text evidence="1">Belongs to the UPF0065 (bug) family.</text>
</comment>
<dbReference type="InterPro" id="IPR005064">
    <property type="entry name" value="BUG"/>
</dbReference>
<dbReference type="PANTHER" id="PTHR42928">
    <property type="entry name" value="TRICARBOXYLATE-BINDING PROTEIN"/>
    <property type="match status" value="1"/>
</dbReference>
<evidence type="ECO:0000256" key="1">
    <source>
        <dbReference type="ARBA" id="ARBA00006987"/>
    </source>
</evidence>
<protein>
    <recommendedName>
        <fullName evidence="5">Tripartite tricarboxylate transporter substrate binding protein</fullName>
    </recommendedName>
</protein>
<feature type="chain" id="PRO_5045870371" description="Tripartite tricarboxylate transporter substrate binding protein" evidence="2">
    <location>
        <begin position="23"/>
        <end position="321"/>
    </location>
</feature>
<dbReference type="PIRSF" id="PIRSF017082">
    <property type="entry name" value="YflP"/>
    <property type="match status" value="1"/>
</dbReference>
<organism evidence="3 4">
    <name type="scientific">Marivita lacus</name>
    <dbReference type="NCBI Taxonomy" id="1323742"/>
    <lineage>
        <taxon>Bacteria</taxon>
        <taxon>Pseudomonadati</taxon>
        <taxon>Pseudomonadota</taxon>
        <taxon>Alphaproteobacteria</taxon>
        <taxon>Rhodobacterales</taxon>
        <taxon>Roseobacteraceae</taxon>
        <taxon>Marivita</taxon>
    </lineage>
</organism>
<accession>A0ABQ1LFZ8</accession>